<name>A0AAD6AR35_9TELE</name>
<gene>
    <name evidence="1" type="ORF">JOQ06_004985</name>
</gene>
<sequence>MEVRSEPSSFHTQRFERFSTWGSLLRAIGFLVHIARSSTSTNNAKECRGWHQCKQPCIPDELSQAMDVIITAVQKEAFPEEFSVLTDDKLLPKSSPPFKLSPVLQKGLMRIGGGLKHAPLEHAEKNPLVLPKRSQAADFDAPLEADVDASLEADVDAPLEADVDAPLEADVDAPLEADVDAPLEVDVDAPLEVDINAPLEVDVDAPLEVDVDAPLEADVEAPLKRERPPLLIQRLAESPNLLRDEACRRGKITYFYSRAGPNSWSGSHCPLLRAGPNTWSGFHRPLLRAGPKYLEWILLPSAQSWPKFLEWIPLPSAQSWPKYLEWIPLPFAQSWPKYLEWIPLPSTTKN</sequence>
<dbReference type="EMBL" id="JAPTMU010000017">
    <property type="protein sequence ID" value="KAJ4929376.1"/>
    <property type="molecule type" value="Genomic_DNA"/>
</dbReference>
<dbReference type="Proteomes" id="UP001219934">
    <property type="component" value="Unassembled WGS sequence"/>
</dbReference>
<evidence type="ECO:0000313" key="1">
    <source>
        <dbReference type="EMBL" id="KAJ4929376.1"/>
    </source>
</evidence>
<dbReference type="PANTHER" id="PTHR47331">
    <property type="entry name" value="PHD-TYPE DOMAIN-CONTAINING PROTEIN"/>
    <property type="match status" value="1"/>
</dbReference>
<evidence type="ECO:0000313" key="2">
    <source>
        <dbReference type="Proteomes" id="UP001219934"/>
    </source>
</evidence>
<dbReference type="AlphaFoldDB" id="A0AAD6AR35"/>
<accession>A0AAD6AR35</accession>
<dbReference type="PANTHER" id="PTHR47331:SF6">
    <property type="entry name" value="DOUBLECORTIN DOMAIN-CONTAINING PROTEIN"/>
    <property type="match status" value="1"/>
</dbReference>
<comment type="caution">
    <text evidence="1">The sequence shown here is derived from an EMBL/GenBank/DDBJ whole genome shotgun (WGS) entry which is preliminary data.</text>
</comment>
<organism evidence="1 2">
    <name type="scientific">Pogonophryne albipinna</name>
    <dbReference type="NCBI Taxonomy" id="1090488"/>
    <lineage>
        <taxon>Eukaryota</taxon>
        <taxon>Metazoa</taxon>
        <taxon>Chordata</taxon>
        <taxon>Craniata</taxon>
        <taxon>Vertebrata</taxon>
        <taxon>Euteleostomi</taxon>
        <taxon>Actinopterygii</taxon>
        <taxon>Neopterygii</taxon>
        <taxon>Teleostei</taxon>
        <taxon>Neoteleostei</taxon>
        <taxon>Acanthomorphata</taxon>
        <taxon>Eupercaria</taxon>
        <taxon>Perciformes</taxon>
        <taxon>Notothenioidei</taxon>
        <taxon>Pogonophryne</taxon>
    </lineage>
</organism>
<proteinExistence type="predicted"/>
<reference evidence="1" key="1">
    <citation type="submission" date="2022-11" db="EMBL/GenBank/DDBJ databases">
        <title>Chromosome-level genome of Pogonophryne albipinna.</title>
        <authorList>
            <person name="Jo E."/>
        </authorList>
    </citation>
    <scope>NUCLEOTIDE SEQUENCE</scope>
    <source>
        <strain evidence="1">SGF0006</strain>
        <tissue evidence="1">Muscle</tissue>
    </source>
</reference>
<protein>
    <submittedName>
        <fullName evidence="1">Uncharacterized protein</fullName>
    </submittedName>
</protein>
<keyword evidence="2" id="KW-1185">Reference proteome</keyword>